<feature type="region of interest" description="Disordered" evidence="1">
    <location>
        <begin position="1049"/>
        <end position="1392"/>
    </location>
</feature>
<feature type="region of interest" description="Disordered" evidence="1">
    <location>
        <begin position="1007"/>
        <end position="1031"/>
    </location>
</feature>
<dbReference type="RefSeq" id="XP_007771969.1">
    <property type="nucleotide sequence ID" value="XM_007773779.1"/>
</dbReference>
<feature type="compositionally biased region" description="Low complexity" evidence="1">
    <location>
        <begin position="1187"/>
        <end position="1213"/>
    </location>
</feature>
<accession>A0A5M3MG26</accession>
<feature type="compositionally biased region" description="Low complexity" evidence="1">
    <location>
        <begin position="1325"/>
        <end position="1338"/>
    </location>
</feature>
<evidence type="ECO:0000313" key="3">
    <source>
        <dbReference type="EMBL" id="EIW77551.1"/>
    </source>
</evidence>
<dbReference type="OMA" id="YLAYERH"/>
<evidence type="ECO:0000259" key="2">
    <source>
        <dbReference type="Pfam" id="PF08101"/>
    </source>
</evidence>
<feature type="compositionally biased region" description="Basic and acidic residues" evidence="1">
    <location>
        <begin position="1372"/>
        <end position="1386"/>
    </location>
</feature>
<feature type="compositionally biased region" description="Low complexity" evidence="1">
    <location>
        <begin position="390"/>
        <end position="402"/>
    </location>
</feature>
<dbReference type="InterPro" id="IPR037508">
    <property type="entry name" value="Msb1/Mug8"/>
</dbReference>
<dbReference type="KEGG" id="cput:CONPUDRAFT_92063"/>
<gene>
    <name evidence="3" type="ORF">CONPUDRAFT_92063</name>
</gene>
<dbReference type="InterPro" id="IPR012965">
    <property type="entry name" value="Msb1/Mug8_dom"/>
</dbReference>
<dbReference type="Proteomes" id="UP000053558">
    <property type="component" value="Unassembled WGS sequence"/>
</dbReference>
<dbReference type="OrthoDB" id="3362494at2759"/>
<feature type="region of interest" description="Disordered" evidence="1">
    <location>
        <begin position="863"/>
        <end position="884"/>
    </location>
</feature>
<feature type="region of interest" description="Disordered" evidence="1">
    <location>
        <begin position="542"/>
        <end position="573"/>
    </location>
</feature>
<feature type="compositionally biased region" description="Basic and acidic residues" evidence="1">
    <location>
        <begin position="563"/>
        <end position="573"/>
    </location>
</feature>
<feature type="compositionally biased region" description="Polar residues" evidence="1">
    <location>
        <begin position="863"/>
        <end position="880"/>
    </location>
</feature>
<dbReference type="PANTHER" id="PTHR28093:SF1">
    <property type="entry name" value="MORPHOGENESIS-RELATED PROTEIN MSB1"/>
    <property type="match status" value="1"/>
</dbReference>
<dbReference type="EMBL" id="JH711583">
    <property type="protein sequence ID" value="EIW77551.1"/>
    <property type="molecule type" value="Genomic_DNA"/>
</dbReference>
<feature type="domain" description="Meiotically up-regulated protein Msb1/Mug8" evidence="2">
    <location>
        <begin position="141"/>
        <end position="339"/>
    </location>
</feature>
<feature type="region of interest" description="Disordered" evidence="1">
    <location>
        <begin position="1"/>
        <end position="52"/>
    </location>
</feature>
<feature type="region of interest" description="Disordered" evidence="1">
    <location>
        <begin position="377"/>
        <end position="404"/>
    </location>
</feature>
<name>A0A5M3MG26_CONPW</name>
<comment type="caution">
    <text evidence="3">The sequence shown here is derived from an EMBL/GenBank/DDBJ whole genome shotgun (WGS) entry which is preliminary data.</text>
</comment>
<evidence type="ECO:0000313" key="4">
    <source>
        <dbReference type="Proteomes" id="UP000053558"/>
    </source>
</evidence>
<reference evidence="4" key="1">
    <citation type="journal article" date="2012" name="Science">
        <title>The Paleozoic origin of enzymatic lignin decomposition reconstructed from 31 fungal genomes.</title>
        <authorList>
            <person name="Floudas D."/>
            <person name="Binder M."/>
            <person name="Riley R."/>
            <person name="Barry K."/>
            <person name="Blanchette R.A."/>
            <person name="Henrissat B."/>
            <person name="Martinez A.T."/>
            <person name="Otillar R."/>
            <person name="Spatafora J.W."/>
            <person name="Yadav J.S."/>
            <person name="Aerts A."/>
            <person name="Benoit I."/>
            <person name="Boyd A."/>
            <person name="Carlson A."/>
            <person name="Copeland A."/>
            <person name="Coutinho P.M."/>
            <person name="de Vries R.P."/>
            <person name="Ferreira P."/>
            <person name="Findley K."/>
            <person name="Foster B."/>
            <person name="Gaskell J."/>
            <person name="Glotzer D."/>
            <person name="Gorecki P."/>
            <person name="Heitman J."/>
            <person name="Hesse C."/>
            <person name="Hori C."/>
            <person name="Igarashi K."/>
            <person name="Jurgens J.A."/>
            <person name="Kallen N."/>
            <person name="Kersten P."/>
            <person name="Kohler A."/>
            <person name="Kuees U."/>
            <person name="Kumar T.K.A."/>
            <person name="Kuo A."/>
            <person name="LaButti K."/>
            <person name="Larrondo L.F."/>
            <person name="Lindquist E."/>
            <person name="Ling A."/>
            <person name="Lombard V."/>
            <person name="Lucas S."/>
            <person name="Lundell T."/>
            <person name="Martin R."/>
            <person name="McLaughlin D.J."/>
            <person name="Morgenstern I."/>
            <person name="Morin E."/>
            <person name="Murat C."/>
            <person name="Nagy L.G."/>
            <person name="Nolan M."/>
            <person name="Ohm R.A."/>
            <person name="Patyshakuliyeva A."/>
            <person name="Rokas A."/>
            <person name="Ruiz-Duenas F.J."/>
            <person name="Sabat G."/>
            <person name="Salamov A."/>
            <person name="Samejima M."/>
            <person name="Schmutz J."/>
            <person name="Slot J.C."/>
            <person name="St John F."/>
            <person name="Stenlid J."/>
            <person name="Sun H."/>
            <person name="Sun S."/>
            <person name="Syed K."/>
            <person name="Tsang A."/>
            <person name="Wiebenga A."/>
            <person name="Young D."/>
            <person name="Pisabarro A."/>
            <person name="Eastwood D.C."/>
            <person name="Martin F."/>
            <person name="Cullen D."/>
            <person name="Grigoriev I.V."/>
            <person name="Hibbett D.S."/>
        </authorList>
    </citation>
    <scope>NUCLEOTIDE SEQUENCE [LARGE SCALE GENOMIC DNA]</scope>
    <source>
        <strain evidence="4">RWD-64-598 SS2</strain>
    </source>
</reference>
<dbReference type="Pfam" id="PF08101">
    <property type="entry name" value="Msb1-Mug8_dom"/>
    <property type="match status" value="1"/>
</dbReference>
<feature type="compositionally biased region" description="Basic and acidic residues" evidence="1">
    <location>
        <begin position="1018"/>
        <end position="1031"/>
    </location>
</feature>
<sequence>MPSLFSRSRTTPNPNKGTLDSPSKTSLRSGLDEFGRIGSPSTHPRNKDPVKKRLALAERSRTFSGATARTDSTAIGQSEVDLSDALSRVPDGSFLPLSLDPPQVPPDLEDALLNGPQNTHTAPEHGYGFLAYERHVVLGLEEAARLVDVVAAELGTRGLTTPFIFSALALDVSAPAVRRLVRSFLETCARPGVADVDMRWREEARFAGPHELGMCLRWGLARMIRVVGGQPVRGLIAWEHYIEFRESEAALNYPPTHFSTFLPALHPTLRGLLLTLLSLLIRFTAHSSSSGHTPPTLSPLFGPLIFGLGPGGLAFHHTYVHYLRAVHAMEHLILAFIRWQDAPRSVTHFAMQGTLQSGGAGAAQRVTMPGLVGIGAAGQLGGQGNHANADSPTSPSGDSSRSLGVPTKLKDWIRGYPAMLPFLPTTSTSSRNPHERPPPRRGARTARVTCIRRNVRMYSPDLVRTSASWAKPIPHASGHDGGEWGHSEAWARIVPPAAGTGGGALQPKYSEAYKKRMDMPPGMQPLTTPFAAPALAAMSSAHSGATSGSASSSLFDGESGGVGREREGREGEDRYRNLTDLRWGEFEAMGFAEPDEKKLQFDLTESARQERAAKRATLNWTDFSADGFSRTDATLSATLQFSPPVASSIAAWPAQSSELQRKLRKAHRALPPFGWDTTPVQGAPEEVEEAFLDVFCDLVYGGGPGVGPGQGSSAERGVGGLAGGGWMEVGRGEEVERECNWALVEFRALPLSASPSGTGSDHRSSTSLVLFEEFVPLEYRQQLAKESTGKRKKSPFAFLSPGALASLTGKRSGGQKEWKPAATLNGRPYVIGHVPKSPTFREVEFEGMLRGTGGSVTKVISLSASGTPKNPNASATNGPFSRSRDVIQPSPANASIGHDRTPVASNLYVEPPRAQTSMGHIQQTEIPLERQFSEPQMQNSPLTPGGGRNKRFRLPLPMPHGASPMAMTRSVSIGKRGSGVPTDWKPAGATPVEFETRLASYSDDELVASPQPGALMNPEEKERERVRQEKRMSRDDAWVDILVASHTRRMGGQEAELRPRGSGQGEREARRRGLKGGRSDPELASMELERVLAGVRAGSPFSGDDEPEPFNPYPEGDEEDVDRRMSSTTYPTIVDLPRPSGESMTTSEAAAGAQQEDPDVDSVMSFPNSGSKKLGYFDLHPERRPGGARPMPGGARTMSNASEYSISEISAAGAGMGRRSQDSDTPTVGGLPDFADEDAGGAREKAHARAESTTLPGLVAPPAAPEKRSVSPGTDAKSKTASLIEMYRERERSGSSPSGTAAPSKLPVRSSSLAKDKAIPPLPPSASSTPSPKPATTTQGSISLHPNHSHAPEASEGDMESVTSSELEAADVDTHAEGMSPPDREALFGVDGVGMGGRASPIRYVHGLPLHNVLEEEEDDA</sequence>
<dbReference type="GeneID" id="19211502"/>
<proteinExistence type="predicted"/>
<feature type="compositionally biased region" description="Basic and acidic residues" evidence="1">
    <location>
        <begin position="1055"/>
        <end position="1081"/>
    </location>
</feature>
<feature type="compositionally biased region" description="Polar residues" evidence="1">
    <location>
        <begin position="1"/>
        <end position="28"/>
    </location>
</feature>
<keyword evidence="4" id="KW-1185">Reference proteome</keyword>
<feature type="region of interest" description="Disordered" evidence="1">
    <location>
        <begin position="423"/>
        <end position="445"/>
    </location>
</feature>
<feature type="compositionally biased region" description="Basic and acidic residues" evidence="1">
    <location>
        <begin position="1240"/>
        <end position="1250"/>
    </location>
</feature>
<feature type="compositionally biased region" description="Low complexity" evidence="1">
    <location>
        <begin position="542"/>
        <end position="557"/>
    </location>
</feature>
<dbReference type="PANTHER" id="PTHR28093">
    <property type="entry name" value="MORPHOGENESIS-RELATED PROTEIN MSB1"/>
    <property type="match status" value="1"/>
</dbReference>
<organism evidence="3 4">
    <name type="scientific">Coniophora puteana (strain RWD-64-598)</name>
    <name type="common">Brown rot fungus</name>
    <dbReference type="NCBI Taxonomy" id="741705"/>
    <lineage>
        <taxon>Eukaryota</taxon>
        <taxon>Fungi</taxon>
        <taxon>Dikarya</taxon>
        <taxon>Basidiomycota</taxon>
        <taxon>Agaricomycotina</taxon>
        <taxon>Agaricomycetes</taxon>
        <taxon>Agaricomycetidae</taxon>
        <taxon>Boletales</taxon>
        <taxon>Coniophorineae</taxon>
        <taxon>Coniophoraceae</taxon>
        <taxon>Coniophora</taxon>
    </lineage>
</organism>
<evidence type="ECO:0000256" key="1">
    <source>
        <dbReference type="SAM" id="MobiDB-lite"/>
    </source>
</evidence>
<protein>
    <recommendedName>
        <fullName evidence="2">Meiotically up-regulated protein Msb1/Mug8 domain-containing protein</fullName>
    </recommendedName>
</protein>
<feature type="compositionally biased region" description="Low complexity" evidence="1">
    <location>
        <begin position="1294"/>
        <end position="1304"/>
    </location>
</feature>